<reference evidence="3" key="1">
    <citation type="journal article" date="2009" name="PLoS Genet.">
        <title>Sequencing, mapping, and analysis of 27,455 maize full-length cDNAs.</title>
        <authorList>
            <person name="Soderlund C."/>
            <person name="Descour A."/>
            <person name="Kudrna D."/>
            <person name="Bomhoff M."/>
            <person name="Boyd L."/>
            <person name="Currie J."/>
            <person name="Angelova A."/>
            <person name="Collura K."/>
            <person name="Wissotski M."/>
            <person name="Ashley E."/>
            <person name="Morrow D."/>
            <person name="Fernandes J."/>
            <person name="Walbot V."/>
            <person name="Yu Y."/>
        </authorList>
    </citation>
    <scope>NUCLEOTIDE SEQUENCE</scope>
    <source>
        <strain evidence="3">B73</strain>
    </source>
</reference>
<keyword evidence="2" id="KW-0472">Membrane</keyword>
<feature type="transmembrane region" description="Helical" evidence="2">
    <location>
        <begin position="43"/>
        <end position="68"/>
    </location>
</feature>
<protein>
    <submittedName>
        <fullName evidence="3">Uncharacterized protein</fullName>
    </submittedName>
</protein>
<feature type="compositionally biased region" description="Basic and acidic residues" evidence="1">
    <location>
        <begin position="8"/>
        <end position="23"/>
    </location>
</feature>
<proteinExistence type="evidence at transcript level"/>
<reference evidence="3" key="2">
    <citation type="submission" date="2012-06" db="EMBL/GenBank/DDBJ databases">
        <authorList>
            <person name="Yu Y."/>
            <person name="Currie J."/>
            <person name="Lomeli R."/>
            <person name="Angelova A."/>
            <person name="Collura K."/>
            <person name="Wissotski M."/>
            <person name="Campos D."/>
            <person name="Kudrna D."/>
            <person name="Golser W."/>
            <person name="Ashely E."/>
            <person name="Descour A."/>
            <person name="Fernandes J."/>
            <person name="Soderlund C."/>
            <person name="Walbot V."/>
        </authorList>
    </citation>
    <scope>NUCLEOTIDE SEQUENCE</scope>
    <source>
        <strain evidence="3">B73</strain>
    </source>
</reference>
<name>C4J2F0_MAIZE</name>
<sequence length="111" mass="11968">MPSTDMRPASRENLRSVSHERRPPANSEPASPRRKRLRRRNDGLEGFSGGGIAAAAALLPAASCFLSFCLRLQFCHFLLNTEAASQKLPAISISLGGGFLGCCDCEDSRSM</sequence>
<evidence type="ECO:0000256" key="1">
    <source>
        <dbReference type="SAM" id="MobiDB-lite"/>
    </source>
</evidence>
<organism evidence="3">
    <name type="scientific">Zea mays</name>
    <name type="common">Maize</name>
    <dbReference type="NCBI Taxonomy" id="4577"/>
    <lineage>
        <taxon>Eukaryota</taxon>
        <taxon>Viridiplantae</taxon>
        <taxon>Streptophyta</taxon>
        <taxon>Embryophyta</taxon>
        <taxon>Tracheophyta</taxon>
        <taxon>Spermatophyta</taxon>
        <taxon>Magnoliopsida</taxon>
        <taxon>Liliopsida</taxon>
        <taxon>Poales</taxon>
        <taxon>Poaceae</taxon>
        <taxon>PACMAD clade</taxon>
        <taxon>Panicoideae</taxon>
        <taxon>Andropogonodae</taxon>
        <taxon>Andropogoneae</taxon>
        <taxon>Tripsacinae</taxon>
        <taxon>Zea</taxon>
    </lineage>
</organism>
<evidence type="ECO:0000313" key="3">
    <source>
        <dbReference type="EMBL" id="ACR35350.1"/>
    </source>
</evidence>
<dbReference type="AlphaFoldDB" id="C4J2F0"/>
<keyword evidence="2" id="KW-0812">Transmembrane</keyword>
<accession>C4J2F0</accession>
<evidence type="ECO:0000256" key="2">
    <source>
        <dbReference type="SAM" id="Phobius"/>
    </source>
</evidence>
<keyword evidence="2" id="KW-1133">Transmembrane helix</keyword>
<dbReference type="EMBL" id="BT084997">
    <property type="protein sequence ID" value="ACR35350.1"/>
    <property type="molecule type" value="mRNA"/>
</dbReference>
<feature type="region of interest" description="Disordered" evidence="1">
    <location>
        <begin position="1"/>
        <end position="42"/>
    </location>
</feature>